<dbReference type="InterPro" id="IPR043519">
    <property type="entry name" value="NT_sf"/>
</dbReference>
<dbReference type="InterPro" id="IPR004394">
    <property type="entry name" value="Iojap/RsfS/C7orf30"/>
</dbReference>
<dbReference type="SUPFAM" id="SSF81301">
    <property type="entry name" value="Nucleotidyltransferase"/>
    <property type="match status" value="1"/>
</dbReference>
<dbReference type="GO" id="GO:0005737">
    <property type="term" value="C:cytoplasm"/>
    <property type="evidence" value="ECO:0007669"/>
    <property type="project" value="UniProtKB-SubCell"/>
</dbReference>
<dbReference type="AlphaFoldDB" id="C8NFJ5"/>
<comment type="function">
    <text evidence="2">Functions as a ribosomal silencing factor. Interacts with ribosomal protein uL14 (rplN), blocking formation of intersubunit bridge B8. Prevents association of the 30S and 50S ribosomal subunits and the formation of functional ribosomes, thus repressing translation.</text>
</comment>
<keyword evidence="2" id="KW-0963">Cytoplasm</keyword>
<dbReference type="HAMAP" id="MF_01477">
    <property type="entry name" value="Iojap_RsfS"/>
    <property type="match status" value="1"/>
</dbReference>
<dbReference type="PANTHER" id="PTHR21043">
    <property type="entry name" value="IOJAP SUPERFAMILY ORTHOLOG"/>
    <property type="match status" value="1"/>
</dbReference>
<dbReference type="eggNOG" id="COG0799">
    <property type="taxonomic scope" value="Bacteria"/>
</dbReference>
<name>C8NFJ5_9LACT</name>
<protein>
    <recommendedName>
        <fullName evidence="2">Ribosomal silencing factor RsfS</fullName>
    </recommendedName>
</protein>
<keyword evidence="2" id="KW-0678">Repressor</keyword>
<organism evidence="3 4">
    <name type="scientific">Granulicatella adiacens ATCC 49175</name>
    <dbReference type="NCBI Taxonomy" id="638301"/>
    <lineage>
        <taxon>Bacteria</taxon>
        <taxon>Bacillati</taxon>
        <taxon>Bacillota</taxon>
        <taxon>Bacilli</taxon>
        <taxon>Lactobacillales</taxon>
        <taxon>Carnobacteriaceae</taxon>
        <taxon>Granulicatella</taxon>
    </lineage>
</organism>
<evidence type="ECO:0000256" key="2">
    <source>
        <dbReference type="HAMAP-Rule" id="MF_01477"/>
    </source>
</evidence>
<evidence type="ECO:0000256" key="1">
    <source>
        <dbReference type="ARBA" id="ARBA00010574"/>
    </source>
</evidence>
<dbReference type="PANTHER" id="PTHR21043:SF0">
    <property type="entry name" value="MITOCHONDRIAL ASSEMBLY OF RIBOSOMAL LARGE SUBUNIT PROTEIN 1"/>
    <property type="match status" value="1"/>
</dbReference>
<dbReference type="EMBL" id="ACKZ01000014">
    <property type="protein sequence ID" value="EEW37600.1"/>
    <property type="molecule type" value="Genomic_DNA"/>
</dbReference>
<dbReference type="GeneID" id="78412983"/>
<comment type="subunit">
    <text evidence="2">Interacts with ribosomal protein uL14 (rplN).</text>
</comment>
<dbReference type="Gene3D" id="3.30.460.10">
    <property type="entry name" value="Beta Polymerase, domain 2"/>
    <property type="match status" value="1"/>
</dbReference>
<dbReference type="GO" id="GO:0042256">
    <property type="term" value="P:cytosolic ribosome assembly"/>
    <property type="evidence" value="ECO:0007669"/>
    <property type="project" value="UniProtKB-UniRule"/>
</dbReference>
<dbReference type="GO" id="GO:0090071">
    <property type="term" value="P:negative regulation of ribosome biogenesis"/>
    <property type="evidence" value="ECO:0007669"/>
    <property type="project" value="UniProtKB-UniRule"/>
</dbReference>
<comment type="subcellular location">
    <subcellularLocation>
        <location evidence="2">Cytoplasm</location>
    </subcellularLocation>
</comment>
<evidence type="ECO:0000313" key="4">
    <source>
        <dbReference type="Proteomes" id="UP000005926"/>
    </source>
</evidence>
<dbReference type="NCBIfam" id="TIGR00090">
    <property type="entry name" value="rsfS_iojap_ybeB"/>
    <property type="match status" value="1"/>
</dbReference>
<dbReference type="HOGENOM" id="CLU_092688_2_2_9"/>
<evidence type="ECO:0000313" key="3">
    <source>
        <dbReference type="EMBL" id="EEW37600.1"/>
    </source>
</evidence>
<accession>C8NFJ5</accession>
<proteinExistence type="inferred from homology"/>
<sequence length="118" mass="13339">MEHTSKKLLQVVLDACEDKLAQEVVALDVASLTPVAEYFVITHGKNEKQVQAIVDAVEEAVEKEGFEVRSIEGKDGGKWILMDLNDVIVHVFYYADREFYNLEKLWSDAPIVNIVSEN</sequence>
<reference evidence="3 4" key="1">
    <citation type="submission" date="2009-08" db="EMBL/GenBank/DDBJ databases">
        <authorList>
            <person name="Muzny D."/>
            <person name="Qin X."/>
            <person name="Deng J."/>
            <person name="Jiang H."/>
            <person name="Liu Y."/>
            <person name="Qu J."/>
            <person name="Song X.-Z."/>
            <person name="Zhang L."/>
            <person name="Thornton R."/>
            <person name="Coyle M."/>
            <person name="Francisco L."/>
            <person name="Jackson L."/>
            <person name="Javaid M."/>
            <person name="Korchina V."/>
            <person name="Kovar C."/>
            <person name="Mata R."/>
            <person name="Mathew T."/>
            <person name="Ngo R."/>
            <person name="Nguyen L."/>
            <person name="Nguyen N."/>
            <person name="Okwuonu G."/>
            <person name="Ongeri F."/>
            <person name="Pham C."/>
            <person name="Simmons D."/>
            <person name="Wilczek-Boney K."/>
            <person name="Hale W."/>
            <person name="Jakkamsetti A."/>
            <person name="Pham P."/>
            <person name="Ruth R."/>
            <person name="San Lucas F."/>
            <person name="Warren J."/>
            <person name="Zhang J."/>
            <person name="Zhao Z."/>
            <person name="Zhou C."/>
            <person name="Zhu D."/>
            <person name="Lee S."/>
            <person name="Bess C."/>
            <person name="Blankenburg K."/>
            <person name="Forbes L."/>
            <person name="Fu Q."/>
            <person name="Gubbala S."/>
            <person name="Hirani K."/>
            <person name="Jayaseelan J.C."/>
            <person name="Lara F."/>
            <person name="Munidasa M."/>
            <person name="Palculict T."/>
            <person name="Patil S."/>
            <person name="Pu L.-L."/>
            <person name="Saada N."/>
            <person name="Tang L."/>
            <person name="Weissenberger G."/>
            <person name="Zhu Y."/>
            <person name="Hemphill L."/>
            <person name="Shang Y."/>
            <person name="Youmans B."/>
            <person name="Ayvaz T."/>
            <person name="Ross M."/>
            <person name="Santibanez J."/>
            <person name="Aqrawi P."/>
            <person name="Gross S."/>
            <person name="Joshi V."/>
            <person name="Fowler G."/>
            <person name="Nazareth L."/>
            <person name="Reid J."/>
            <person name="Worley K."/>
            <person name="Petrosino J."/>
            <person name="Highlander S."/>
            <person name="Gibbs R."/>
        </authorList>
    </citation>
    <scope>NUCLEOTIDE SEQUENCE [LARGE SCALE GENOMIC DNA]</scope>
    <source>
        <strain evidence="3 4">ATCC 49175</strain>
    </source>
</reference>
<gene>
    <name evidence="2" type="primary">rsfS</name>
    <name evidence="3" type="ORF">HMPREF0444_0690</name>
</gene>
<dbReference type="RefSeq" id="WP_005605994.1">
    <property type="nucleotide sequence ID" value="NZ_CP102283.1"/>
</dbReference>
<dbReference type="Pfam" id="PF02410">
    <property type="entry name" value="RsfS"/>
    <property type="match status" value="1"/>
</dbReference>
<comment type="similarity">
    <text evidence="1 2">Belongs to the Iojap/RsfS family.</text>
</comment>
<dbReference type="STRING" id="638301.HMPREF0444_0690"/>
<keyword evidence="2" id="KW-0810">Translation regulation</keyword>
<dbReference type="GO" id="GO:0017148">
    <property type="term" value="P:negative regulation of translation"/>
    <property type="evidence" value="ECO:0007669"/>
    <property type="project" value="UniProtKB-UniRule"/>
</dbReference>
<dbReference type="Proteomes" id="UP000005926">
    <property type="component" value="Unassembled WGS sequence"/>
</dbReference>
<dbReference type="GO" id="GO:0043023">
    <property type="term" value="F:ribosomal large subunit binding"/>
    <property type="evidence" value="ECO:0007669"/>
    <property type="project" value="TreeGrafter"/>
</dbReference>
<comment type="caution">
    <text evidence="3">The sequence shown here is derived from an EMBL/GenBank/DDBJ whole genome shotgun (WGS) entry which is preliminary data.</text>
</comment>
<keyword evidence="4" id="KW-1185">Reference proteome</keyword>